<feature type="non-terminal residue" evidence="4">
    <location>
        <position position="134"/>
    </location>
</feature>
<dbReference type="Proteomes" id="UP000682733">
    <property type="component" value="Unassembled WGS sequence"/>
</dbReference>
<evidence type="ECO:0000313" key="4">
    <source>
        <dbReference type="EMBL" id="CAF4446576.1"/>
    </source>
</evidence>
<dbReference type="EMBL" id="CAJOBA010082111">
    <property type="protein sequence ID" value="CAF4446576.1"/>
    <property type="molecule type" value="Genomic_DNA"/>
</dbReference>
<dbReference type="InterPro" id="IPR002110">
    <property type="entry name" value="Ankyrin_rpt"/>
</dbReference>
<dbReference type="GO" id="GO:0004842">
    <property type="term" value="F:ubiquitin-protein transferase activity"/>
    <property type="evidence" value="ECO:0007669"/>
    <property type="project" value="TreeGrafter"/>
</dbReference>
<evidence type="ECO:0000313" key="5">
    <source>
        <dbReference type="Proteomes" id="UP000682733"/>
    </source>
</evidence>
<dbReference type="EMBL" id="CAJNOK010056983">
    <property type="protein sequence ID" value="CAF1624610.1"/>
    <property type="molecule type" value="Genomic_DNA"/>
</dbReference>
<dbReference type="SUPFAM" id="SSF48403">
    <property type="entry name" value="Ankyrin repeat"/>
    <property type="match status" value="1"/>
</dbReference>
<dbReference type="InterPro" id="IPR036770">
    <property type="entry name" value="Ankyrin_rpt-contain_sf"/>
</dbReference>
<accession>A0A8S2WJP7</accession>
<proteinExistence type="predicted"/>
<name>A0A8S2WJP7_9BILA</name>
<keyword evidence="2" id="KW-0040">ANK repeat</keyword>
<keyword evidence="1" id="KW-0677">Repeat</keyword>
<dbReference type="Pfam" id="PF12796">
    <property type="entry name" value="Ank_2"/>
    <property type="match status" value="1"/>
</dbReference>
<feature type="non-terminal residue" evidence="4">
    <location>
        <position position="1"/>
    </location>
</feature>
<evidence type="ECO:0000313" key="3">
    <source>
        <dbReference type="EMBL" id="CAF1624610.1"/>
    </source>
</evidence>
<dbReference type="PANTHER" id="PTHR24171:SF8">
    <property type="entry name" value="BRCA1-ASSOCIATED RING DOMAIN PROTEIN 1"/>
    <property type="match status" value="1"/>
</dbReference>
<comment type="caution">
    <text evidence="4">The sequence shown here is derived from an EMBL/GenBank/DDBJ whole genome shotgun (WGS) entry which is preliminary data.</text>
</comment>
<evidence type="ECO:0000256" key="2">
    <source>
        <dbReference type="ARBA" id="ARBA00023043"/>
    </source>
</evidence>
<protein>
    <submittedName>
        <fullName evidence="4">Uncharacterized protein</fullName>
    </submittedName>
</protein>
<dbReference type="SMART" id="SM00248">
    <property type="entry name" value="ANK"/>
    <property type="match status" value="2"/>
</dbReference>
<reference evidence="4" key="1">
    <citation type="submission" date="2021-02" db="EMBL/GenBank/DDBJ databases">
        <authorList>
            <person name="Nowell W R."/>
        </authorList>
    </citation>
    <scope>NUCLEOTIDE SEQUENCE</scope>
</reference>
<dbReference type="GO" id="GO:0070531">
    <property type="term" value="C:BRCA1-A complex"/>
    <property type="evidence" value="ECO:0007669"/>
    <property type="project" value="TreeGrafter"/>
</dbReference>
<dbReference type="GO" id="GO:0031436">
    <property type="term" value="C:BRCA1-BARD1 complex"/>
    <property type="evidence" value="ECO:0007669"/>
    <property type="project" value="TreeGrafter"/>
</dbReference>
<dbReference type="Proteomes" id="UP000677228">
    <property type="component" value="Unassembled WGS sequence"/>
</dbReference>
<evidence type="ECO:0000256" key="1">
    <source>
        <dbReference type="ARBA" id="ARBA00022737"/>
    </source>
</evidence>
<organism evidence="4 5">
    <name type="scientific">Didymodactylos carnosus</name>
    <dbReference type="NCBI Taxonomy" id="1234261"/>
    <lineage>
        <taxon>Eukaryota</taxon>
        <taxon>Metazoa</taxon>
        <taxon>Spiralia</taxon>
        <taxon>Gnathifera</taxon>
        <taxon>Rotifera</taxon>
        <taxon>Eurotatoria</taxon>
        <taxon>Bdelloidea</taxon>
        <taxon>Philodinida</taxon>
        <taxon>Philodinidae</taxon>
        <taxon>Didymodactylos</taxon>
    </lineage>
</organism>
<dbReference type="GO" id="GO:0085020">
    <property type="term" value="P:protein K6-linked ubiquitination"/>
    <property type="evidence" value="ECO:0007669"/>
    <property type="project" value="TreeGrafter"/>
</dbReference>
<dbReference type="PANTHER" id="PTHR24171">
    <property type="entry name" value="ANKYRIN REPEAT DOMAIN-CONTAINING PROTEIN 39-RELATED"/>
    <property type="match status" value="1"/>
</dbReference>
<dbReference type="AlphaFoldDB" id="A0A8S2WJP7"/>
<dbReference type="Gene3D" id="1.25.40.20">
    <property type="entry name" value="Ankyrin repeat-containing domain"/>
    <property type="match status" value="1"/>
</dbReference>
<gene>
    <name evidence="3" type="ORF">OVA965_LOCUS43386</name>
    <name evidence="4" type="ORF">TMI583_LOCUS45623</name>
</gene>
<sequence>MDKNIKNGQQIGLHSKQNGLSEFYWACRNGDLDMVKQMLPNIPYSELNRLEENDSTPLHEATLFGHKEIVWLLLHERGCQRHQRNHHGRTAYEEAKTDEIRQSFHRLSNMNRFCDNSDQEIQLTFEIISLPTND</sequence>